<dbReference type="KEGG" id="mng:MNEG_3709"/>
<feature type="transmembrane region" description="Helical" evidence="12">
    <location>
        <begin position="52"/>
        <end position="70"/>
    </location>
</feature>
<keyword evidence="9 12" id="KW-0472">Membrane</keyword>
<feature type="transmembrane region" description="Helical" evidence="12">
    <location>
        <begin position="142"/>
        <end position="169"/>
    </location>
</feature>
<dbReference type="SUPFAM" id="SSF81324">
    <property type="entry name" value="Voltage-gated potassium channels"/>
    <property type="match status" value="1"/>
</dbReference>
<comment type="catalytic activity">
    <reaction evidence="11">
        <text>K(+)(in) = K(+)(out)</text>
        <dbReference type="Rhea" id="RHEA:29463"/>
        <dbReference type="ChEBI" id="CHEBI:29103"/>
    </reaction>
</comment>
<evidence type="ECO:0000256" key="1">
    <source>
        <dbReference type="ARBA" id="ARBA00004141"/>
    </source>
</evidence>
<evidence type="ECO:0000256" key="2">
    <source>
        <dbReference type="ARBA" id="ARBA00022448"/>
    </source>
</evidence>
<dbReference type="EMBL" id="KK100699">
    <property type="protein sequence ID" value="KIZ04242.1"/>
    <property type="molecule type" value="Genomic_DNA"/>
</dbReference>
<dbReference type="Pfam" id="PF03493">
    <property type="entry name" value="BK_channel_a"/>
    <property type="match status" value="1"/>
</dbReference>
<dbReference type="AlphaFoldDB" id="A0A0D2MUQ5"/>
<keyword evidence="3" id="KW-0633">Potassium transport</keyword>
<dbReference type="OrthoDB" id="415460at2759"/>
<evidence type="ECO:0000256" key="7">
    <source>
        <dbReference type="ARBA" id="ARBA00022989"/>
    </source>
</evidence>
<name>A0A0D2MUQ5_9CHLO</name>
<dbReference type="GO" id="GO:0016020">
    <property type="term" value="C:membrane"/>
    <property type="evidence" value="ECO:0007669"/>
    <property type="project" value="UniProtKB-SubCell"/>
</dbReference>
<evidence type="ECO:0000313" key="17">
    <source>
        <dbReference type="Proteomes" id="UP000054498"/>
    </source>
</evidence>
<feature type="non-terminal residue" evidence="16">
    <location>
        <position position="426"/>
    </location>
</feature>
<evidence type="ECO:0000256" key="8">
    <source>
        <dbReference type="ARBA" id="ARBA00023065"/>
    </source>
</evidence>
<dbReference type="Proteomes" id="UP000054498">
    <property type="component" value="Unassembled WGS sequence"/>
</dbReference>
<dbReference type="GO" id="GO:0005267">
    <property type="term" value="F:potassium channel activity"/>
    <property type="evidence" value="ECO:0007669"/>
    <property type="project" value="UniProtKB-KW"/>
</dbReference>
<evidence type="ECO:0000256" key="3">
    <source>
        <dbReference type="ARBA" id="ARBA00022538"/>
    </source>
</evidence>
<accession>A0A0D2MUQ5</accession>
<evidence type="ECO:0000259" key="13">
    <source>
        <dbReference type="Pfam" id="PF03493"/>
    </source>
</evidence>
<evidence type="ECO:0000256" key="12">
    <source>
        <dbReference type="SAM" id="Phobius"/>
    </source>
</evidence>
<dbReference type="InterPro" id="IPR027359">
    <property type="entry name" value="Volt_channel_dom_sf"/>
</dbReference>
<dbReference type="Pfam" id="PF22614">
    <property type="entry name" value="Slo-like_RCK"/>
    <property type="match status" value="1"/>
</dbReference>
<organism evidence="16 17">
    <name type="scientific">Monoraphidium neglectum</name>
    <dbReference type="NCBI Taxonomy" id="145388"/>
    <lineage>
        <taxon>Eukaryota</taxon>
        <taxon>Viridiplantae</taxon>
        <taxon>Chlorophyta</taxon>
        <taxon>core chlorophytes</taxon>
        <taxon>Chlorophyceae</taxon>
        <taxon>CS clade</taxon>
        <taxon>Sphaeropleales</taxon>
        <taxon>Selenastraceae</taxon>
        <taxon>Monoraphidium</taxon>
    </lineage>
</organism>
<keyword evidence="4 12" id="KW-0812">Transmembrane</keyword>
<feature type="transmembrane region" description="Helical" evidence="12">
    <location>
        <begin position="206"/>
        <end position="223"/>
    </location>
</feature>
<dbReference type="Gene3D" id="1.20.120.350">
    <property type="entry name" value="Voltage-gated potassium channels. Chain C"/>
    <property type="match status" value="1"/>
</dbReference>
<reference evidence="16 17" key="1">
    <citation type="journal article" date="2013" name="BMC Genomics">
        <title>Reconstruction of the lipid metabolism for the microalga Monoraphidium neglectum from its genome sequence reveals characteristics suitable for biofuel production.</title>
        <authorList>
            <person name="Bogen C."/>
            <person name="Al-Dilaimi A."/>
            <person name="Albersmeier A."/>
            <person name="Wichmann J."/>
            <person name="Grundmann M."/>
            <person name="Rupp O."/>
            <person name="Lauersen K.J."/>
            <person name="Blifernez-Klassen O."/>
            <person name="Kalinowski J."/>
            <person name="Goesmann A."/>
            <person name="Mussgnug J.H."/>
            <person name="Kruse O."/>
        </authorList>
    </citation>
    <scope>NUCLEOTIDE SEQUENCE [LARGE SCALE GENOMIC DNA]</scope>
    <source>
        <strain evidence="16 17">SAG 48.87</strain>
    </source>
</reference>
<feature type="domain" description="Potassium channel" evidence="14">
    <location>
        <begin position="159"/>
        <end position="222"/>
    </location>
</feature>
<feature type="domain" description="RCK N-terminal" evidence="15">
    <location>
        <begin position="280"/>
        <end position="367"/>
    </location>
</feature>
<protein>
    <submittedName>
        <fullName evidence="16">Potassium channel subfamily T member 2</fullName>
    </submittedName>
</protein>
<keyword evidence="2" id="KW-0813">Transport</keyword>
<dbReference type="InterPro" id="IPR003929">
    <property type="entry name" value="K_chnl_BK_asu"/>
</dbReference>
<evidence type="ECO:0000313" key="16">
    <source>
        <dbReference type="EMBL" id="KIZ04242.1"/>
    </source>
</evidence>
<keyword evidence="10 16" id="KW-0407">Ion channel</keyword>
<evidence type="ECO:0000256" key="9">
    <source>
        <dbReference type="ARBA" id="ARBA00023136"/>
    </source>
</evidence>
<evidence type="ECO:0000256" key="4">
    <source>
        <dbReference type="ARBA" id="ARBA00022692"/>
    </source>
</evidence>
<evidence type="ECO:0000256" key="5">
    <source>
        <dbReference type="ARBA" id="ARBA00022826"/>
    </source>
</evidence>
<evidence type="ECO:0000259" key="15">
    <source>
        <dbReference type="Pfam" id="PF22614"/>
    </source>
</evidence>
<evidence type="ECO:0000256" key="11">
    <source>
        <dbReference type="ARBA" id="ARBA00034430"/>
    </source>
</evidence>
<keyword evidence="8" id="KW-0406">Ion transport</keyword>
<dbReference type="InterPro" id="IPR003148">
    <property type="entry name" value="RCK_N"/>
</dbReference>
<feature type="transmembrane region" description="Helical" evidence="12">
    <location>
        <begin position="181"/>
        <end position="199"/>
    </location>
</feature>
<keyword evidence="17" id="KW-1185">Reference proteome</keyword>
<evidence type="ECO:0000256" key="10">
    <source>
        <dbReference type="ARBA" id="ARBA00023303"/>
    </source>
</evidence>
<keyword evidence="5" id="KW-0631">Potassium channel</keyword>
<dbReference type="InterPro" id="IPR047871">
    <property type="entry name" value="K_chnl_Slo-like"/>
</dbReference>
<dbReference type="PANTHER" id="PTHR10027">
    <property type="entry name" value="CALCIUM-ACTIVATED POTASSIUM CHANNEL ALPHA CHAIN"/>
    <property type="match status" value="1"/>
</dbReference>
<feature type="domain" description="Calcium-activated potassium channel BK alpha subunit" evidence="13">
    <location>
        <begin position="389"/>
        <end position="421"/>
    </location>
</feature>
<dbReference type="Gene3D" id="1.10.287.70">
    <property type="match status" value="1"/>
</dbReference>
<dbReference type="PRINTS" id="PR00169">
    <property type="entry name" value="KCHANNEL"/>
</dbReference>
<gene>
    <name evidence="16" type="ORF">MNEG_3709</name>
</gene>
<dbReference type="GeneID" id="25736587"/>
<evidence type="ECO:0000256" key="6">
    <source>
        <dbReference type="ARBA" id="ARBA00022958"/>
    </source>
</evidence>
<sequence>MGPPGKAGASALRRLTGGEARAVLEAAQLGASVLFILLYVWSTYVPEAPGSWRYWLDLGLCAFFFADYVYRITAGSGGRHPLRAALHPLNLIDLLSFVPSLTAVNQLTGVDLRWFRIFRALRLLRLSLLEGNLPHMRLSRGALLAGAVNVPLLWLVASVCAWLFTSAAMVQVIEKMPFHDAVYFITTTLTTVGYGDVVVKSSIGRLAVLVMMLVGVVLIPARASQLYSRFSERRTVAGPIPTGRRPFVIFSGKLSDVRGFNDFFSSILTQIRLDGSERWRQLQMVCLTDHARPEFLALQELYERQLTLIEGSALWEPDLLGRARLPLAEAAMVLADRFSSDAEAEDTDVQFRVWAMKSVTKKVPLYVQVLQLSSVTTIAPFLDPARDVVTSLEQTRHRLLALNCLAPGASTLITNLLRCTGQKPRG</sequence>
<dbReference type="PANTHER" id="PTHR10027:SF10">
    <property type="entry name" value="SLOWPOKE 2, ISOFORM D"/>
    <property type="match status" value="1"/>
</dbReference>
<dbReference type="InterPro" id="IPR013099">
    <property type="entry name" value="K_chnl_dom"/>
</dbReference>
<dbReference type="PRINTS" id="PR01449">
    <property type="entry name" value="BKCHANNELA"/>
</dbReference>
<proteinExistence type="predicted"/>
<feature type="transmembrane region" description="Helical" evidence="12">
    <location>
        <begin position="22"/>
        <end position="40"/>
    </location>
</feature>
<comment type="subcellular location">
    <subcellularLocation>
        <location evidence="1">Membrane</location>
        <topology evidence="1">Multi-pass membrane protein</topology>
    </subcellularLocation>
</comment>
<keyword evidence="7 12" id="KW-1133">Transmembrane helix</keyword>
<dbReference type="RefSeq" id="XP_013903261.1">
    <property type="nucleotide sequence ID" value="XM_014047807.1"/>
</dbReference>
<evidence type="ECO:0000259" key="14">
    <source>
        <dbReference type="Pfam" id="PF07885"/>
    </source>
</evidence>
<keyword evidence="6" id="KW-0630">Potassium</keyword>
<dbReference type="Pfam" id="PF07885">
    <property type="entry name" value="Ion_trans_2"/>
    <property type="match status" value="1"/>
</dbReference>